<accession>A4XPI1</accession>
<dbReference type="SUPFAM" id="SSF53850">
    <property type="entry name" value="Periplasmic binding protein-like II"/>
    <property type="match status" value="1"/>
</dbReference>
<sequence>MPMPAVRTWLLPLLLLSPLLALAEPLRLVADPWPPFTDRRLPANGLASDLVVQALKRAGYDSHYAEVPWERAVWGLQRGDYDVLINAWYSADREAFGHYSQPYLVNRIRFLQRKGSGIRFASLSDLYPHRIAVVRGYAYAKAFDSDEQLRKVGAVSFESAARMLHAGRVQLALEDELVARYHLGRELRAIRGELEFLPLPLSENGLHILVRLGHPEHRQIATRFDGAIQTMREDGSYAATLERHGF</sequence>
<dbReference type="InterPro" id="IPR001638">
    <property type="entry name" value="Solute-binding_3/MltF_N"/>
</dbReference>
<proteinExistence type="inferred from homology"/>
<organism evidence="4">
    <name type="scientific">Ectopseudomonas mendocina (strain ymp)</name>
    <name type="common">Pseudomonas mendocina</name>
    <dbReference type="NCBI Taxonomy" id="399739"/>
    <lineage>
        <taxon>Bacteria</taxon>
        <taxon>Pseudomonadati</taxon>
        <taxon>Pseudomonadota</taxon>
        <taxon>Gammaproteobacteria</taxon>
        <taxon>Pseudomonadales</taxon>
        <taxon>Pseudomonadaceae</taxon>
        <taxon>Ectopseudomonas</taxon>
    </lineage>
</organism>
<comment type="similarity">
    <text evidence="1">Belongs to the bacterial solute-binding protein 3 family.</text>
</comment>
<dbReference type="STRING" id="399739.Pmen_0477"/>
<evidence type="ECO:0000259" key="3">
    <source>
        <dbReference type="SMART" id="SM00062"/>
    </source>
</evidence>
<dbReference type="AlphaFoldDB" id="A4XPI1"/>
<evidence type="ECO:0000256" key="2">
    <source>
        <dbReference type="ARBA" id="ARBA00022729"/>
    </source>
</evidence>
<evidence type="ECO:0000313" key="4">
    <source>
        <dbReference type="EMBL" id="ABP83247.1"/>
    </source>
</evidence>
<dbReference type="EMBL" id="CP000680">
    <property type="protein sequence ID" value="ABP83247.1"/>
    <property type="molecule type" value="Genomic_DNA"/>
</dbReference>
<protein>
    <submittedName>
        <fullName evidence="4">Amino acid ABC transporter substrate-binding protein, PAAT family</fullName>
    </submittedName>
</protein>
<keyword evidence="2" id="KW-0732">Signal</keyword>
<name>A4XPI1_ECTM1</name>
<evidence type="ECO:0000256" key="1">
    <source>
        <dbReference type="ARBA" id="ARBA00010333"/>
    </source>
</evidence>
<dbReference type="PANTHER" id="PTHR35936:SF25">
    <property type="entry name" value="ABC TRANSPORTER SUBSTRATE-BINDING PROTEIN"/>
    <property type="match status" value="1"/>
</dbReference>
<dbReference type="KEGG" id="pmy:Pmen_0477"/>
<reference evidence="4" key="1">
    <citation type="submission" date="2007-04" db="EMBL/GenBank/DDBJ databases">
        <title>Complete sequence of Pseudomonas mendocina ymp.</title>
        <authorList>
            <consortium name="US DOE Joint Genome Institute"/>
            <person name="Copeland A."/>
            <person name="Lucas S."/>
            <person name="Lapidus A."/>
            <person name="Barry K."/>
            <person name="Glavina del Rio T."/>
            <person name="Dalin E."/>
            <person name="Tice H."/>
            <person name="Pitluck S."/>
            <person name="Kiss H."/>
            <person name="Brettin T."/>
            <person name="Detter J.C."/>
            <person name="Bruce D."/>
            <person name="Han C."/>
            <person name="Schmutz J."/>
            <person name="Larimer F."/>
            <person name="Land M."/>
            <person name="Hauser L."/>
            <person name="Kyrpides N."/>
            <person name="Mikhailova N."/>
            <person name="Hersman L."/>
            <person name="Dubois J."/>
            <person name="Maurice P."/>
            <person name="Richardson P."/>
        </authorList>
    </citation>
    <scope>NUCLEOTIDE SEQUENCE [LARGE SCALE GENOMIC DNA]</scope>
    <source>
        <strain evidence="4">Ymp</strain>
    </source>
</reference>
<dbReference type="Gene3D" id="3.40.190.10">
    <property type="entry name" value="Periplasmic binding protein-like II"/>
    <property type="match status" value="2"/>
</dbReference>
<gene>
    <name evidence="4" type="ordered locus">Pmen_0477</name>
</gene>
<dbReference type="SMART" id="SM00062">
    <property type="entry name" value="PBPb"/>
    <property type="match status" value="1"/>
</dbReference>
<dbReference type="Pfam" id="PF00497">
    <property type="entry name" value="SBP_bac_3"/>
    <property type="match status" value="1"/>
</dbReference>
<feature type="domain" description="Solute-binding protein family 3/N-terminal" evidence="3">
    <location>
        <begin position="25"/>
        <end position="244"/>
    </location>
</feature>
<dbReference type="eggNOG" id="COG0834">
    <property type="taxonomic scope" value="Bacteria"/>
</dbReference>
<dbReference type="HOGENOM" id="CLU_064076_3_1_6"/>
<dbReference type="PANTHER" id="PTHR35936">
    <property type="entry name" value="MEMBRANE-BOUND LYTIC MUREIN TRANSGLYCOSYLASE F"/>
    <property type="match status" value="1"/>
</dbReference>